<dbReference type="Proteomes" id="UP001054945">
    <property type="component" value="Unassembled WGS sequence"/>
</dbReference>
<proteinExistence type="predicted"/>
<keyword evidence="2" id="KW-1185">Reference proteome</keyword>
<evidence type="ECO:0000313" key="2">
    <source>
        <dbReference type="Proteomes" id="UP001054945"/>
    </source>
</evidence>
<dbReference type="EMBL" id="BPLR01011399">
    <property type="protein sequence ID" value="GIY46335.1"/>
    <property type="molecule type" value="Genomic_DNA"/>
</dbReference>
<comment type="caution">
    <text evidence="1">The sequence shown here is derived from an EMBL/GenBank/DDBJ whole genome shotgun (WGS) entry which is preliminary data.</text>
</comment>
<sequence>MIDWKTKPIRDPLLGDCTQCSEEVISVFPTSNRSCLAFACIRLAELLNSYFDEEVQQHGGSKIPPRLGRSHS</sequence>
<name>A0AAV4TIX4_CAEEX</name>
<protein>
    <submittedName>
        <fullName evidence="1">Uncharacterized protein</fullName>
    </submittedName>
</protein>
<evidence type="ECO:0000313" key="1">
    <source>
        <dbReference type="EMBL" id="GIY46335.1"/>
    </source>
</evidence>
<reference evidence="1 2" key="1">
    <citation type="submission" date="2021-06" db="EMBL/GenBank/DDBJ databases">
        <title>Caerostris extrusa draft genome.</title>
        <authorList>
            <person name="Kono N."/>
            <person name="Arakawa K."/>
        </authorList>
    </citation>
    <scope>NUCLEOTIDE SEQUENCE [LARGE SCALE GENOMIC DNA]</scope>
</reference>
<gene>
    <name evidence="1" type="ORF">CEXT_241501</name>
</gene>
<organism evidence="1 2">
    <name type="scientific">Caerostris extrusa</name>
    <name type="common">Bark spider</name>
    <name type="synonym">Caerostris bankana</name>
    <dbReference type="NCBI Taxonomy" id="172846"/>
    <lineage>
        <taxon>Eukaryota</taxon>
        <taxon>Metazoa</taxon>
        <taxon>Ecdysozoa</taxon>
        <taxon>Arthropoda</taxon>
        <taxon>Chelicerata</taxon>
        <taxon>Arachnida</taxon>
        <taxon>Araneae</taxon>
        <taxon>Araneomorphae</taxon>
        <taxon>Entelegynae</taxon>
        <taxon>Araneoidea</taxon>
        <taxon>Araneidae</taxon>
        <taxon>Caerostris</taxon>
    </lineage>
</organism>
<accession>A0AAV4TIX4</accession>
<dbReference type="AlphaFoldDB" id="A0AAV4TIX4"/>